<dbReference type="Proteomes" id="UP000241514">
    <property type="component" value="Unassembled WGS sequence"/>
</dbReference>
<dbReference type="PANTHER" id="PTHR35851:SF1">
    <property type="entry name" value="CELL DIVISION PROTEIN FTSQ"/>
    <property type="match status" value="1"/>
</dbReference>
<evidence type="ECO:0000256" key="2">
    <source>
        <dbReference type="ARBA" id="ARBA00022475"/>
    </source>
</evidence>
<dbReference type="InterPro" id="IPR005548">
    <property type="entry name" value="Cell_div_FtsQ/DivIB_C"/>
</dbReference>
<comment type="caution">
    <text evidence="11">The sequence shown here is derived from an EMBL/GenBank/DDBJ whole genome shotgun (WGS) entry which is preliminary data.</text>
</comment>
<keyword evidence="3 9" id="KW-0997">Cell inner membrane</keyword>
<evidence type="ECO:0000256" key="1">
    <source>
        <dbReference type="ARBA" id="ARBA00004370"/>
    </source>
</evidence>
<comment type="similarity">
    <text evidence="9">Belongs to the FtsQ/DivIB family. FtsQ subfamily.</text>
</comment>
<dbReference type="HAMAP" id="MF_00911">
    <property type="entry name" value="FtsQ_subfam"/>
    <property type="match status" value="1"/>
</dbReference>
<keyword evidence="7 9" id="KW-0472">Membrane</keyword>
<feature type="domain" description="POTRA" evidence="10">
    <location>
        <begin position="13"/>
        <end position="82"/>
    </location>
</feature>
<dbReference type="GO" id="GO:0005886">
    <property type="term" value="C:plasma membrane"/>
    <property type="evidence" value="ECO:0007669"/>
    <property type="project" value="UniProtKB-SubCell"/>
</dbReference>
<accession>A0A6N4DKH5</accession>
<dbReference type="GO" id="GO:0032153">
    <property type="term" value="C:cell division site"/>
    <property type="evidence" value="ECO:0007669"/>
    <property type="project" value="UniProtKB-UniRule"/>
</dbReference>
<dbReference type="GO" id="GO:0043093">
    <property type="term" value="P:FtsZ-dependent cytokinesis"/>
    <property type="evidence" value="ECO:0007669"/>
    <property type="project" value="UniProtKB-UniRule"/>
</dbReference>
<dbReference type="Pfam" id="PF08478">
    <property type="entry name" value="POTRA_1"/>
    <property type="match status" value="1"/>
</dbReference>
<dbReference type="Pfam" id="PF03799">
    <property type="entry name" value="FtsQ_DivIB_C"/>
    <property type="match status" value="1"/>
</dbReference>
<evidence type="ECO:0000313" key="11">
    <source>
        <dbReference type="EMBL" id="PTB90195.1"/>
    </source>
</evidence>
<comment type="subcellular location">
    <subcellularLocation>
        <location evidence="9">Cell inner membrane</location>
        <topology evidence="9">Single-pass type II membrane protein</topology>
    </subcellularLocation>
    <subcellularLocation>
        <location evidence="1">Membrane</location>
    </subcellularLocation>
    <text evidence="9">Localizes to the division septum.</text>
</comment>
<dbReference type="EMBL" id="PYVG01000003">
    <property type="protein sequence ID" value="PTB90195.1"/>
    <property type="molecule type" value="Genomic_DNA"/>
</dbReference>
<keyword evidence="6 9" id="KW-1133">Transmembrane helix</keyword>
<evidence type="ECO:0000313" key="12">
    <source>
        <dbReference type="Proteomes" id="UP000241514"/>
    </source>
</evidence>
<sequence length="225" mass="25749">MWLYDTAMDANEVPLKRLVVQGELTYVTPAEVRTELQGAELGSFFSADVDEIRQRVEAMAWVRRASVRKEWPDILQVYVVEQRPLAHWNAGQRSDALVNEDGEIFRADKSVLTTELPYLAGPEHAVDETIEAYRQAQELLQLNGHSAVSLQLSERFAVTVVLGSDIELRLGREGLLERMQRFIDLYPRIAEHKQQPIESIDLRYDTGVAVRWLNSDNDNNQTNKK</sequence>
<evidence type="ECO:0000256" key="8">
    <source>
        <dbReference type="ARBA" id="ARBA00023306"/>
    </source>
</evidence>
<dbReference type="Gene3D" id="3.10.20.310">
    <property type="entry name" value="membrane protein fhac"/>
    <property type="match status" value="1"/>
</dbReference>
<dbReference type="InterPro" id="IPR026579">
    <property type="entry name" value="FtsQ"/>
</dbReference>
<keyword evidence="2 9" id="KW-1003">Cell membrane</keyword>
<evidence type="ECO:0000256" key="4">
    <source>
        <dbReference type="ARBA" id="ARBA00022618"/>
    </source>
</evidence>
<dbReference type="PROSITE" id="PS51779">
    <property type="entry name" value="POTRA"/>
    <property type="match status" value="1"/>
</dbReference>
<dbReference type="PANTHER" id="PTHR35851">
    <property type="entry name" value="CELL DIVISION PROTEIN FTSQ"/>
    <property type="match status" value="1"/>
</dbReference>
<evidence type="ECO:0000256" key="9">
    <source>
        <dbReference type="HAMAP-Rule" id="MF_00911"/>
    </source>
</evidence>
<dbReference type="Gene3D" id="3.40.50.11690">
    <property type="entry name" value="Cell division protein FtsQ/DivIB"/>
    <property type="match status" value="1"/>
</dbReference>
<dbReference type="InterPro" id="IPR045335">
    <property type="entry name" value="FtsQ_C_sf"/>
</dbReference>
<evidence type="ECO:0000259" key="10">
    <source>
        <dbReference type="PROSITE" id="PS51779"/>
    </source>
</evidence>
<evidence type="ECO:0000256" key="5">
    <source>
        <dbReference type="ARBA" id="ARBA00022692"/>
    </source>
</evidence>
<dbReference type="GO" id="GO:0090529">
    <property type="term" value="P:cell septum assembly"/>
    <property type="evidence" value="ECO:0007669"/>
    <property type="project" value="InterPro"/>
</dbReference>
<evidence type="ECO:0000256" key="6">
    <source>
        <dbReference type="ARBA" id="ARBA00022989"/>
    </source>
</evidence>
<protein>
    <recommendedName>
        <fullName evidence="9">Cell division protein FtsQ</fullName>
    </recommendedName>
</protein>
<dbReference type="AlphaFoldDB" id="A0A6N4DKH5"/>
<gene>
    <name evidence="9" type="primary">ftsQ</name>
    <name evidence="11" type="ORF">C9928_00890</name>
</gene>
<comment type="subunit">
    <text evidence="9">Part of a complex composed of FtsB, FtsL and FtsQ.</text>
</comment>
<evidence type="ECO:0000256" key="3">
    <source>
        <dbReference type="ARBA" id="ARBA00022519"/>
    </source>
</evidence>
<dbReference type="InterPro" id="IPR013685">
    <property type="entry name" value="POTRA_FtsQ_type"/>
</dbReference>
<comment type="function">
    <text evidence="9">Essential cell division protein. May link together the upstream cell division proteins, which are predominantly cytoplasmic, with the downstream cell division proteins, which are predominantly periplasmic. May control correct divisome assembly.</text>
</comment>
<evidence type="ECO:0000256" key="7">
    <source>
        <dbReference type="ARBA" id="ARBA00023136"/>
    </source>
</evidence>
<name>A0A6N4DKH5_9GAMM</name>
<organism evidence="11 12">
    <name type="scientific">Pseudidiomarina aestuarii</name>
    <dbReference type="NCBI Taxonomy" id="624146"/>
    <lineage>
        <taxon>Bacteria</taxon>
        <taxon>Pseudomonadati</taxon>
        <taxon>Pseudomonadota</taxon>
        <taxon>Gammaproteobacteria</taxon>
        <taxon>Alteromonadales</taxon>
        <taxon>Idiomarinaceae</taxon>
        <taxon>Pseudidiomarina</taxon>
    </lineage>
</organism>
<keyword evidence="4 9" id="KW-0132">Cell division</keyword>
<dbReference type="InterPro" id="IPR034746">
    <property type="entry name" value="POTRA"/>
</dbReference>
<reference evidence="11 12" key="1">
    <citation type="submission" date="2018-03" db="EMBL/GenBank/DDBJ databases">
        <title>Cross-interface Injection: A General Nanoliter Liquid Handling Method Applied to Single Cells Genome Amplification Automated Nanoliter Liquid Handling Applied to Single Cell Multiple Displacement Amplification.</title>
        <authorList>
            <person name="Yun J."/>
            <person name="Xu P."/>
            <person name="Xu J."/>
            <person name="Dai X."/>
            <person name="Wang Y."/>
            <person name="Zheng X."/>
            <person name="Cao C."/>
            <person name="Yi Q."/>
            <person name="Zhu Y."/>
            <person name="Wang L."/>
            <person name="Dong Z."/>
            <person name="Huang Y."/>
            <person name="Huang L."/>
            <person name="Du W."/>
        </authorList>
    </citation>
    <scope>NUCLEOTIDE SEQUENCE [LARGE SCALE GENOMIC DNA]</scope>
    <source>
        <strain evidence="11 12">A9-4</strain>
    </source>
</reference>
<keyword evidence="5 9" id="KW-0812">Transmembrane</keyword>
<proteinExistence type="inferred from homology"/>
<keyword evidence="8 9" id="KW-0131">Cell cycle</keyword>